<name>E0XWF0_9HYPH</name>
<accession>E0XWF0</accession>
<dbReference type="AlphaFoldDB" id="E0XWF0"/>
<evidence type="ECO:0000313" key="1">
    <source>
        <dbReference type="EMBL" id="ADI18741.1"/>
    </source>
</evidence>
<dbReference type="EMBL" id="GU474898">
    <property type="protein sequence ID" value="ADI18741.1"/>
    <property type="molecule type" value="Genomic_DNA"/>
</dbReference>
<proteinExistence type="predicted"/>
<protein>
    <submittedName>
        <fullName evidence="1">Uncharacterized protein</fullName>
    </submittedName>
</protein>
<reference evidence="1" key="1">
    <citation type="journal article" date="2011" name="Environ. Microbiol.">
        <title>Time-series analyses of Monterey Bay coastal microbial picoplankton using a 'genome proxy' microarray.</title>
        <authorList>
            <person name="Rich V.I."/>
            <person name="Pham V.D."/>
            <person name="Eppley J."/>
            <person name="Shi Y."/>
            <person name="DeLong E.F."/>
        </authorList>
    </citation>
    <scope>NUCLEOTIDE SEQUENCE</scope>
</reference>
<sequence>MKRETFNPWWDGEGTRQIRDRADVSQYNTFAFKTIRTDIAGYSL</sequence>
<organism evidence="1">
    <name type="scientific">uncultured Rhizobiales bacterium HF4000_32B18</name>
    <dbReference type="NCBI Taxonomy" id="710780"/>
    <lineage>
        <taxon>Bacteria</taxon>
        <taxon>Pseudomonadati</taxon>
        <taxon>Pseudomonadota</taxon>
        <taxon>Alphaproteobacteria</taxon>
        <taxon>Hyphomicrobiales</taxon>
        <taxon>environmental samples</taxon>
    </lineage>
</organism>